<evidence type="ECO:0000313" key="1">
    <source>
        <dbReference type="EMBL" id="JAH11750.1"/>
    </source>
</evidence>
<reference evidence="1" key="2">
    <citation type="journal article" date="2015" name="Fish Shellfish Immunol.">
        <title>Early steps in the European eel (Anguilla anguilla)-Vibrio vulnificus interaction in the gills: Role of the RtxA13 toxin.</title>
        <authorList>
            <person name="Callol A."/>
            <person name="Pajuelo D."/>
            <person name="Ebbesson L."/>
            <person name="Teles M."/>
            <person name="MacKenzie S."/>
            <person name="Amaro C."/>
        </authorList>
    </citation>
    <scope>NUCLEOTIDE SEQUENCE</scope>
</reference>
<dbReference type="AlphaFoldDB" id="A0A0E9Q612"/>
<organism evidence="1">
    <name type="scientific">Anguilla anguilla</name>
    <name type="common">European freshwater eel</name>
    <name type="synonym">Muraena anguilla</name>
    <dbReference type="NCBI Taxonomy" id="7936"/>
    <lineage>
        <taxon>Eukaryota</taxon>
        <taxon>Metazoa</taxon>
        <taxon>Chordata</taxon>
        <taxon>Craniata</taxon>
        <taxon>Vertebrata</taxon>
        <taxon>Euteleostomi</taxon>
        <taxon>Actinopterygii</taxon>
        <taxon>Neopterygii</taxon>
        <taxon>Teleostei</taxon>
        <taxon>Anguilliformes</taxon>
        <taxon>Anguillidae</taxon>
        <taxon>Anguilla</taxon>
    </lineage>
</organism>
<name>A0A0E9Q612_ANGAN</name>
<accession>A0A0E9Q612</accession>
<reference evidence="1" key="1">
    <citation type="submission" date="2014-11" db="EMBL/GenBank/DDBJ databases">
        <authorList>
            <person name="Amaro Gonzalez C."/>
        </authorList>
    </citation>
    <scope>NUCLEOTIDE SEQUENCE</scope>
</reference>
<sequence>MALNQRVLCPYIFRDGLFRYQRYWFRASS</sequence>
<proteinExistence type="predicted"/>
<dbReference type="EMBL" id="GBXM01096827">
    <property type="protein sequence ID" value="JAH11750.1"/>
    <property type="molecule type" value="Transcribed_RNA"/>
</dbReference>
<protein>
    <submittedName>
        <fullName evidence="1">Uncharacterized protein</fullName>
    </submittedName>
</protein>